<evidence type="ECO:0000313" key="4">
    <source>
        <dbReference type="Proteomes" id="UP001162164"/>
    </source>
</evidence>
<keyword evidence="1" id="KW-0560">Oxidoreductase</keyword>
<dbReference type="Pfam" id="PF07993">
    <property type="entry name" value="NAD_binding_4"/>
    <property type="match status" value="1"/>
</dbReference>
<proteinExistence type="inferred from homology"/>
<dbReference type="Proteomes" id="UP001162164">
    <property type="component" value="Unassembled WGS sequence"/>
</dbReference>
<feature type="domain" description="Thioester reductase (TE)" evidence="2">
    <location>
        <begin position="19"/>
        <end position="64"/>
    </location>
</feature>
<dbReference type="PANTHER" id="PTHR11011:SF12">
    <property type="entry name" value="FATTY ACYL-COA REDUCTASE"/>
    <property type="match status" value="1"/>
</dbReference>
<protein>
    <recommendedName>
        <fullName evidence="1">Fatty acyl-CoA reductase</fullName>
        <ecNumber evidence="1">1.2.1.84</ecNumber>
    </recommendedName>
</protein>
<dbReference type="InterPro" id="IPR026055">
    <property type="entry name" value="FAR"/>
</dbReference>
<dbReference type="PANTHER" id="PTHR11011">
    <property type="entry name" value="MALE STERILITY PROTEIN 2-RELATED"/>
    <property type="match status" value="1"/>
</dbReference>
<dbReference type="EMBL" id="JAPWTJ010001543">
    <property type="protein sequence ID" value="KAJ8970990.1"/>
    <property type="molecule type" value="Genomic_DNA"/>
</dbReference>
<organism evidence="3 4">
    <name type="scientific">Molorchus minor</name>
    <dbReference type="NCBI Taxonomy" id="1323400"/>
    <lineage>
        <taxon>Eukaryota</taxon>
        <taxon>Metazoa</taxon>
        <taxon>Ecdysozoa</taxon>
        <taxon>Arthropoda</taxon>
        <taxon>Hexapoda</taxon>
        <taxon>Insecta</taxon>
        <taxon>Pterygota</taxon>
        <taxon>Neoptera</taxon>
        <taxon>Endopterygota</taxon>
        <taxon>Coleoptera</taxon>
        <taxon>Polyphaga</taxon>
        <taxon>Cucujiformia</taxon>
        <taxon>Chrysomeloidea</taxon>
        <taxon>Cerambycidae</taxon>
        <taxon>Lamiinae</taxon>
        <taxon>Monochamini</taxon>
        <taxon>Molorchus</taxon>
    </lineage>
</organism>
<keyword evidence="1" id="KW-0521">NADP</keyword>
<comment type="caution">
    <text evidence="3">The sequence shown here is derived from an EMBL/GenBank/DDBJ whole genome shotgun (WGS) entry which is preliminary data.</text>
</comment>
<dbReference type="EC" id="1.2.1.84" evidence="1"/>
<comment type="catalytic activity">
    <reaction evidence="1">
        <text>a long-chain fatty acyl-CoA + 2 NADPH + 2 H(+) = a long-chain primary fatty alcohol + 2 NADP(+) + CoA</text>
        <dbReference type="Rhea" id="RHEA:52716"/>
        <dbReference type="ChEBI" id="CHEBI:15378"/>
        <dbReference type="ChEBI" id="CHEBI:57287"/>
        <dbReference type="ChEBI" id="CHEBI:57783"/>
        <dbReference type="ChEBI" id="CHEBI:58349"/>
        <dbReference type="ChEBI" id="CHEBI:77396"/>
        <dbReference type="ChEBI" id="CHEBI:83139"/>
        <dbReference type="EC" id="1.2.1.84"/>
    </reaction>
</comment>
<reference evidence="3" key="1">
    <citation type="journal article" date="2023" name="Insect Mol. Biol.">
        <title>Genome sequencing provides insights into the evolution of gene families encoding plant cell wall-degrading enzymes in longhorned beetles.</title>
        <authorList>
            <person name="Shin N.R."/>
            <person name="Okamura Y."/>
            <person name="Kirsch R."/>
            <person name="Pauchet Y."/>
        </authorList>
    </citation>
    <scope>NUCLEOTIDE SEQUENCE</scope>
    <source>
        <strain evidence="3">MMC_N1</strain>
    </source>
</reference>
<keyword evidence="1" id="KW-0443">Lipid metabolism</keyword>
<keyword evidence="1" id="KW-0444">Lipid biosynthesis</keyword>
<dbReference type="SUPFAM" id="SSF51735">
    <property type="entry name" value="NAD(P)-binding Rossmann-fold domains"/>
    <property type="match status" value="1"/>
</dbReference>
<sequence length="118" mass="13552">MKEANSPVAKWYDNRSIFVTGGSGFMGKVLVEKLLYSCTGIKCIYILLRPKRGKLPDKRVEDMWNLPVDTLEIFNVNWSLKCNYGIHLDTWIIKSRLAGEIKNYHWGSTLFIALEGEP</sequence>
<name>A0ABQ9J1R9_9CUCU</name>
<comment type="similarity">
    <text evidence="1">Belongs to the fatty acyl-CoA reductase family.</text>
</comment>
<dbReference type="Gene3D" id="3.40.50.720">
    <property type="entry name" value="NAD(P)-binding Rossmann-like Domain"/>
    <property type="match status" value="1"/>
</dbReference>
<gene>
    <name evidence="3" type="ORF">NQ317_016772</name>
</gene>
<keyword evidence="4" id="KW-1185">Reference proteome</keyword>
<evidence type="ECO:0000259" key="2">
    <source>
        <dbReference type="Pfam" id="PF07993"/>
    </source>
</evidence>
<evidence type="ECO:0000256" key="1">
    <source>
        <dbReference type="RuleBase" id="RU363097"/>
    </source>
</evidence>
<evidence type="ECO:0000313" key="3">
    <source>
        <dbReference type="EMBL" id="KAJ8970990.1"/>
    </source>
</evidence>
<comment type="function">
    <text evidence="1">Catalyzes the reduction of fatty acyl-CoA to fatty alcohols.</text>
</comment>
<dbReference type="InterPro" id="IPR036291">
    <property type="entry name" value="NAD(P)-bd_dom_sf"/>
</dbReference>
<dbReference type="InterPro" id="IPR013120">
    <property type="entry name" value="FAR_NAD-bd"/>
</dbReference>
<accession>A0ABQ9J1R9</accession>